<dbReference type="Pfam" id="PF13469">
    <property type="entry name" value="Sulfotransfer_3"/>
    <property type="match status" value="1"/>
</dbReference>
<proteinExistence type="predicted"/>
<evidence type="ECO:0000313" key="3">
    <source>
        <dbReference type="Proteomes" id="UP001337305"/>
    </source>
</evidence>
<name>A0ABU7XQ33_9FLAO</name>
<dbReference type="RefSeq" id="WP_303305187.1">
    <property type="nucleotide sequence ID" value="NZ_JAODOP010000004.1"/>
</dbReference>
<dbReference type="Gene3D" id="3.40.50.300">
    <property type="entry name" value="P-loop containing nucleotide triphosphate hydrolases"/>
    <property type="match status" value="1"/>
</dbReference>
<organism evidence="2 3">
    <name type="scientific">Flavivirga spongiicola</name>
    <dbReference type="NCBI Taxonomy" id="421621"/>
    <lineage>
        <taxon>Bacteria</taxon>
        <taxon>Pseudomonadati</taxon>
        <taxon>Bacteroidota</taxon>
        <taxon>Flavobacteriia</taxon>
        <taxon>Flavobacteriales</taxon>
        <taxon>Flavobacteriaceae</taxon>
        <taxon>Flavivirga</taxon>
    </lineage>
</organism>
<sequence length="341" mass="39756">MIYNNNNTFIPIQIIGTQRSGSNLLRLILNQSPLISAHHPPHILNVFHPILHKYGDLNLNDNFSRLVNDVCRLVEVNPVKWDLNLNRNEIIKCCTQPTLIEIFKVIYEMMAQKDKAIYWCCKSMANVNYYSDIENNGLKPYYIHLIRDGRDVASSFKKTLVGEKHTYHLAEIWKTDFLKAKEVYHNVGKDRYLPIKYESLISDPMKVLQEINTFLDLSLDKSALHYFDSNESKRTAEAGFMWSNLTQPIMKNNTGKFLENLTKEDIEIFERVAGDILQENGYKLCSTHNKKEFTQEEIQNFDDLNLKLKTAAQNSKHLKVDRECRVKRKELINELTTILTL</sequence>
<dbReference type="EMBL" id="JAODOP010000004">
    <property type="protein sequence ID" value="MEF3832819.1"/>
    <property type="molecule type" value="Genomic_DNA"/>
</dbReference>
<dbReference type="PANTHER" id="PTHR12788:SF10">
    <property type="entry name" value="PROTEIN-TYROSINE SULFOTRANSFERASE"/>
    <property type="match status" value="1"/>
</dbReference>
<evidence type="ECO:0000256" key="1">
    <source>
        <dbReference type="ARBA" id="ARBA00022679"/>
    </source>
</evidence>
<comment type="caution">
    <text evidence="2">The sequence shown here is derived from an EMBL/GenBank/DDBJ whole genome shotgun (WGS) entry which is preliminary data.</text>
</comment>
<dbReference type="InterPro" id="IPR027417">
    <property type="entry name" value="P-loop_NTPase"/>
</dbReference>
<evidence type="ECO:0000313" key="2">
    <source>
        <dbReference type="EMBL" id="MEF3832819.1"/>
    </source>
</evidence>
<keyword evidence="1" id="KW-0808">Transferase</keyword>
<dbReference type="SUPFAM" id="SSF52540">
    <property type="entry name" value="P-loop containing nucleoside triphosphate hydrolases"/>
    <property type="match status" value="1"/>
</dbReference>
<keyword evidence="3" id="KW-1185">Reference proteome</keyword>
<reference evidence="2 3" key="1">
    <citation type="submission" date="2022-09" db="EMBL/GenBank/DDBJ databases">
        <title>Genome sequencing of Flavivirga sp. MEBiC05379.</title>
        <authorList>
            <person name="Oh H.-M."/>
            <person name="Kwon K.K."/>
            <person name="Park M.J."/>
            <person name="Yang S.-H."/>
        </authorList>
    </citation>
    <scope>NUCLEOTIDE SEQUENCE [LARGE SCALE GENOMIC DNA]</scope>
    <source>
        <strain evidence="2 3">MEBiC05379</strain>
    </source>
</reference>
<gene>
    <name evidence="2" type="ORF">N1F79_06735</name>
</gene>
<dbReference type="InterPro" id="IPR026634">
    <property type="entry name" value="TPST-like"/>
</dbReference>
<dbReference type="Proteomes" id="UP001337305">
    <property type="component" value="Unassembled WGS sequence"/>
</dbReference>
<protein>
    <submittedName>
        <fullName evidence="2">Sulfotransferase</fullName>
    </submittedName>
</protein>
<accession>A0ABU7XQ33</accession>
<dbReference type="PANTHER" id="PTHR12788">
    <property type="entry name" value="PROTEIN-TYROSINE SULFOTRANSFERASE 2"/>
    <property type="match status" value="1"/>
</dbReference>